<dbReference type="Proteomes" id="UP000054396">
    <property type="component" value="Unassembled WGS sequence"/>
</dbReference>
<keyword evidence="1" id="KW-0472">Membrane</keyword>
<feature type="transmembrane region" description="Helical" evidence="1">
    <location>
        <begin position="92"/>
        <end position="112"/>
    </location>
</feature>
<keyword evidence="3" id="KW-1185">Reference proteome</keyword>
<dbReference type="OrthoDB" id="7858509at2"/>
<feature type="transmembrane region" description="Helical" evidence="1">
    <location>
        <begin position="118"/>
        <end position="139"/>
    </location>
</feature>
<dbReference type="EMBL" id="LPXO01000005">
    <property type="protein sequence ID" value="KUF10804.1"/>
    <property type="molecule type" value="Genomic_DNA"/>
</dbReference>
<dbReference type="AlphaFoldDB" id="A0A0W7WJU7"/>
<evidence type="ECO:0000313" key="2">
    <source>
        <dbReference type="EMBL" id="KUF10804.1"/>
    </source>
</evidence>
<proteinExistence type="predicted"/>
<evidence type="ECO:0000313" key="3">
    <source>
        <dbReference type="Proteomes" id="UP000054396"/>
    </source>
</evidence>
<evidence type="ECO:0000256" key="1">
    <source>
        <dbReference type="SAM" id="Phobius"/>
    </source>
</evidence>
<name>A0A0W7WJU7_9RHOB</name>
<keyword evidence="1" id="KW-0812">Transmembrane</keyword>
<keyword evidence="1" id="KW-1133">Transmembrane helix</keyword>
<accession>A0A0W7WJU7</accession>
<dbReference type="STRING" id="1685382.AVJ23_10210"/>
<sequence length="168" mass="17490">MSGRGADAARGWGRLDKAAFGIIYGAIMVLAILLAQGSHPAPPQETAVVLFGSVLAITLAKAFAEFLGHALETTERLTRQGWRAAWAHSTPTLAVANVPTALFLAAWAGWIGPQTALVASQLHCVALLAVLGARAGWVLDHRVVPALLGALFVGGIGGLLSIVKYLIH</sequence>
<dbReference type="RefSeq" id="WP_058862089.1">
    <property type="nucleotide sequence ID" value="NZ_LPXO01000005.1"/>
</dbReference>
<protein>
    <submittedName>
        <fullName evidence="2">Uncharacterized protein</fullName>
    </submittedName>
</protein>
<feature type="transmembrane region" description="Helical" evidence="1">
    <location>
        <begin position="18"/>
        <end position="35"/>
    </location>
</feature>
<comment type="caution">
    <text evidence="2">The sequence shown here is derived from an EMBL/GenBank/DDBJ whole genome shotgun (WGS) entry which is preliminary data.</text>
</comment>
<feature type="transmembrane region" description="Helical" evidence="1">
    <location>
        <begin position="146"/>
        <end position="167"/>
    </location>
</feature>
<organism evidence="2 3">
    <name type="scientific">Pseudoponticoccus marisrubri</name>
    <dbReference type="NCBI Taxonomy" id="1685382"/>
    <lineage>
        <taxon>Bacteria</taxon>
        <taxon>Pseudomonadati</taxon>
        <taxon>Pseudomonadota</taxon>
        <taxon>Alphaproteobacteria</taxon>
        <taxon>Rhodobacterales</taxon>
        <taxon>Roseobacteraceae</taxon>
        <taxon>Pseudoponticoccus</taxon>
    </lineage>
</organism>
<gene>
    <name evidence="2" type="ORF">AVJ23_10210</name>
</gene>
<feature type="transmembrane region" description="Helical" evidence="1">
    <location>
        <begin position="47"/>
        <end position="71"/>
    </location>
</feature>
<reference evidence="2 3" key="1">
    <citation type="submission" date="2015-12" db="EMBL/GenBank/DDBJ databases">
        <authorList>
            <person name="Shamseldin A."/>
            <person name="Moawad H."/>
            <person name="Abd El-Rahim W.M."/>
            <person name="Sadowsky M.J."/>
        </authorList>
    </citation>
    <scope>NUCLEOTIDE SEQUENCE [LARGE SCALE GENOMIC DNA]</scope>
    <source>
        <strain evidence="2 3">SJ5A-1</strain>
    </source>
</reference>